<proteinExistence type="predicted"/>
<reference evidence="2" key="1">
    <citation type="submission" date="2020-07" db="EMBL/GenBank/DDBJ databases">
        <authorList>
            <person name="Lin J."/>
        </authorList>
    </citation>
    <scope>NUCLEOTIDE SEQUENCE</scope>
</reference>
<dbReference type="AlphaFoldDB" id="A0A6V7P9A8"/>
<accession>A0A6V7P9A8</accession>
<sequence>MHMDPRVDICFHGYLAEKGVVNWEMFAQDICKRFDSSGLKDVVEEFNKLTQHGTVEEYQEQIEDLRSQLLDTNSHFAQEYFLSSFLSGLKEEIRTAVKMMHPSSLTKPSSLQGCRSKT</sequence>
<evidence type="ECO:0000259" key="1">
    <source>
        <dbReference type="Pfam" id="PF19259"/>
    </source>
</evidence>
<protein>
    <recommendedName>
        <fullName evidence="1">Ty3 transposon capsid-like protein domain-containing protein</fullName>
    </recommendedName>
</protein>
<dbReference type="EMBL" id="LR862146">
    <property type="protein sequence ID" value="CAD1827417.1"/>
    <property type="molecule type" value="Genomic_DNA"/>
</dbReference>
<gene>
    <name evidence="2" type="ORF">CB5_LOCUS10628</name>
</gene>
<dbReference type="InterPro" id="IPR045358">
    <property type="entry name" value="Ty3_capsid"/>
</dbReference>
<feature type="domain" description="Ty3 transposon capsid-like protein" evidence="1">
    <location>
        <begin position="11"/>
        <end position="107"/>
    </location>
</feature>
<dbReference type="Pfam" id="PF19259">
    <property type="entry name" value="Ty3_capsid"/>
    <property type="match status" value="1"/>
</dbReference>
<evidence type="ECO:0000313" key="2">
    <source>
        <dbReference type="EMBL" id="CAD1827417.1"/>
    </source>
</evidence>
<organism evidence="2">
    <name type="scientific">Ananas comosus var. bracteatus</name>
    <name type="common">red pineapple</name>
    <dbReference type="NCBI Taxonomy" id="296719"/>
    <lineage>
        <taxon>Eukaryota</taxon>
        <taxon>Viridiplantae</taxon>
        <taxon>Streptophyta</taxon>
        <taxon>Embryophyta</taxon>
        <taxon>Tracheophyta</taxon>
        <taxon>Spermatophyta</taxon>
        <taxon>Magnoliopsida</taxon>
        <taxon>Liliopsida</taxon>
        <taxon>Poales</taxon>
        <taxon>Bromeliaceae</taxon>
        <taxon>Bromelioideae</taxon>
        <taxon>Ananas</taxon>
    </lineage>
</organism>
<name>A0A6V7P9A8_ANACO</name>